<dbReference type="PANTHER" id="PTHR19920:SF0">
    <property type="entry name" value="CYTOSOLIC IRON-SULFUR PROTEIN ASSEMBLY PROTEIN CIAO1-RELATED"/>
    <property type="match status" value="1"/>
</dbReference>
<evidence type="ECO:0000256" key="4">
    <source>
        <dbReference type="PROSITE-ProRule" id="PRU00221"/>
    </source>
</evidence>
<comment type="similarity">
    <text evidence="3">Belongs to the WD repeat CIA1 family.</text>
</comment>
<protein>
    <recommendedName>
        <fullName evidence="3">Probable cytosolic iron-sulfur protein assembly protein CIAO1 homolog</fullName>
    </recommendedName>
</protein>
<gene>
    <name evidence="6" type="ORF">KC19_9G186200</name>
</gene>
<dbReference type="SUPFAM" id="SSF50978">
    <property type="entry name" value="WD40 repeat-like"/>
    <property type="match status" value="1"/>
</dbReference>
<dbReference type="InterPro" id="IPR020472">
    <property type="entry name" value="WD40_PAC1"/>
</dbReference>
<organism evidence="6 7">
    <name type="scientific">Ceratodon purpureus</name>
    <name type="common">Fire moss</name>
    <name type="synonym">Dicranum purpureum</name>
    <dbReference type="NCBI Taxonomy" id="3225"/>
    <lineage>
        <taxon>Eukaryota</taxon>
        <taxon>Viridiplantae</taxon>
        <taxon>Streptophyta</taxon>
        <taxon>Embryophyta</taxon>
        <taxon>Bryophyta</taxon>
        <taxon>Bryophytina</taxon>
        <taxon>Bryopsida</taxon>
        <taxon>Dicranidae</taxon>
        <taxon>Pseudoditrichales</taxon>
        <taxon>Ditrichaceae</taxon>
        <taxon>Ceratodon</taxon>
    </lineage>
</organism>
<dbReference type="EMBL" id="CM026430">
    <property type="protein sequence ID" value="KAG0562966.1"/>
    <property type="molecule type" value="Genomic_DNA"/>
</dbReference>
<dbReference type="GO" id="GO:0097361">
    <property type="term" value="C:cytosolic [4Fe-4S] assembly targeting complex"/>
    <property type="evidence" value="ECO:0007669"/>
    <property type="project" value="InterPro"/>
</dbReference>
<evidence type="ECO:0000256" key="1">
    <source>
        <dbReference type="ARBA" id="ARBA00022574"/>
    </source>
</evidence>
<dbReference type="GO" id="GO:0016226">
    <property type="term" value="P:iron-sulfur cluster assembly"/>
    <property type="evidence" value="ECO:0007669"/>
    <property type="project" value="UniProtKB-UniRule"/>
</dbReference>
<dbReference type="CDD" id="cd00200">
    <property type="entry name" value="WD40"/>
    <property type="match status" value="1"/>
</dbReference>
<name>A0A8T0GTG0_CERPU</name>
<feature type="region of interest" description="Disordered" evidence="5">
    <location>
        <begin position="1"/>
        <end position="20"/>
    </location>
</feature>
<proteinExistence type="inferred from homology"/>
<dbReference type="InterPro" id="IPR015943">
    <property type="entry name" value="WD40/YVTN_repeat-like_dom_sf"/>
</dbReference>
<dbReference type="Gene3D" id="2.130.10.10">
    <property type="entry name" value="YVTN repeat-like/Quinoprotein amine dehydrogenase"/>
    <property type="match status" value="2"/>
</dbReference>
<dbReference type="SMART" id="SM00320">
    <property type="entry name" value="WD40"/>
    <property type="match status" value="7"/>
</dbReference>
<dbReference type="PROSITE" id="PS50082">
    <property type="entry name" value="WD_REPEATS_2"/>
    <property type="match status" value="6"/>
</dbReference>
<dbReference type="InterPro" id="IPR019775">
    <property type="entry name" value="WD40_repeat_CS"/>
</dbReference>
<dbReference type="InterPro" id="IPR036322">
    <property type="entry name" value="WD40_repeat_dom_sf"/>
</dbReference>
<dbReference type="InterPro" id="IPR001680">
    <property type="entry name" value="WD40_rpt"/>
</dbReference>
<dbReference type="FunFam" id="2.130.10.10:FF:000136">
    <property type="entry name" value="Probable cytosolic iron-sulfur protein assembly protein CIAO1"/>
    <property type="match status" value="1"/>
</dbReference>
<feature type="repeat" description="WD" evidence="4">
    <location>
        <begin position="28"/>
        <end position="71"/>
    </location>
</feature>
<dbReference type="AlphaFoldDB" id="A0A8T0GTG0"/>
<sequence>MEGVTATGEAPPARSPSPGVSLRLVQELEGHEDRAWGVAWRPCGGSSVLASCSGDKTVRIWEHASGSSPASATWACKAVLDSSHTRTVRQISWSPNGDMLASASFDATIGMWEYVGGDFSFIASFEGHENEVKSVAWNSAGTLMASCSRDKSVWIWEVLPGHEFECVSVLNGHTQDVKMLVWHPSLDILVSTSYDNTIKVWTEDGDGDDWHCAQTLGPPGRGHTSTVWSASFNATGDCLVTSSDDLTLIVWDTSADLTNSGSDDSAKWKHLTTISGYHDRTIFSVNWSRLNGFIASGAGDDCIRIFVESESQESAQEGSQSYELVHKHEKAHTADVNCVQWHPKDPRLLASAGDDGVVKIWELVGELPPALSATS</sequence>
<dbReference type="PROSITE" id="PS00678">
    <property type="entry name" value="WD_REPEATS_1"/>
    <property type="match status" value="2"/>
</dbReference>
<comment type="caution">
    <text evidence="6">The sequence shown here is derived from an EMBL/GenBank/DDBJ whole genome shotgun (WGS) entry which is preliminary data.</text>
</comment>
<dbReference type="PROSITE" id="PS50294">
    <property type="entry name" value="WD_REPEATS_REGION"/>
    <property type="match status" value="6"/>
</dbReference>
<keyword evidence="2" id="KW-0677">Repeat</keyword>
<feature type="repeat" description="WD" evidence="4">
    <location>
        <begin position="170"/>
        <end position="201"/>
    </location>
</feature>
<dbReference type="PRINTS" id="PR00320">
    <property type="entry name" value="GPROTEINBRPT"/>
</dbReference>
<dbReference type="PANTHER" id="PTHR19920">
    <property type="entry name" value="WD40 PROTEIN CIAO1"/>
    <property type="match status" value="1"/>
</dbReference>
<evidence type="ECO:0000256" key="2">
    <source>
        <dbReference type="ARBA" id="ARBA00022737"/>
    </source>
</evidence>
<feature type="repeat" description="WD" evidence="4">
    <location>
        <begin position="125"/>
        <end position="158"/>
    </location>
</feature>
<dbReference type="Pfam" id="PF00400">
    <property type="entry name" value="WD40"/>
    <property type="match status" value="7"/>
</dbReference>
<feature type="repeat" description="WD" evidence="4">
    <location>
        <begin position="329"/>
        <end position="363"/>
    </location>
</feature>
<accession>A0A8T0GTG0</accession>
<feature type="repeat" description="WD" evidence="4">
    <location>
        <begin position="220"/>
        <end position="252"/>
    </location>
</feature>
<evidence type="ECO:0000313" key="7">
    <source>
        <dbReference type="Proteomes" id="UP000822688"/>
    </source>
</evidence>
<dbReference type="Proteomes" id="UP000822688">
    <property type="component" value="Chromosome 9"/>
</dbReference>
<evidence type="ECO:0000313" key="6">
    <source>
        <dbReference type="EMBL" id="KAG0562966.1"/>
    </source>
</evidence>
<reference evidence="6" key="1">
    <citation type="submission" date="2020-06" db="EMBL/GenBank/DDBJ databases">
        <title>WGS assembly of Ceratodon purpureus strain R40.</title>
        <authorList>
            <person name="Carey S.B."/>
            <person name="Jenkins J."/>
            <person name="Shu S."/>
            <person name="Lovell J.T."/>
            <person name="Sreedasyam A."/>
            <person name="Maumus F."/>
            <person name="Tiley G.P."/>
            <person name="Fernandez-Pozo N."/>
            <person name="Barry K."/>
            <person name="Chen C."/>
            <person name="Wang M."/>
            <person name="Lipzen A."/>
            <person name="Daum C."/>
            <person name="Saski C.A."/>
            <person name="Payton A.C."/>
            <person name="Mcbreen J.C."/>
            <person name="Conrad R.E."/>
            <person name="Kollar L.M."/>
            <person name="Olsson S."/>
            <person name="Huttunen S."/>
            <person name="Landis J.B."/>
            <person name="Wickett N.J."/>
            <person name="Johnson M.G."/>
            <person name="Rensing S.A."/>
            <person name="Grimwood J."/>
            <person name="Schmutz J."/>
            <person name="Mcdaniel S.F."/>
        </authorList>
    </citation>
    <scope>NUCLEOTIDE SEQUENCE</scope>
    <source>
        <strain evidence="6">R40</strain>
    </source>
</reference>
<keyword evidence="7" id="KW-1185">Reference proteome</keyword>
<feature type="repeat" description="WD" evidence="4">
    <location>
        <begin position="81"/>
        <end position="113"/>
    </location>
</feature>
<dbReference type="HAMAP" id="MF_03037">
    <property type="entry name" value="ciao1"/>
    <property type="match status" value="1"/>
</dbReference>
<evidence type="ECO:0000256" key="5">
    <source>
        <dbReference type="SAM" id="MobiDB-lite"/>
    </source>
</evidence>
<dbReference type="InterPro" id="IPR028608">
    <property type="entry name" value="CIAO1/Cia1"/>
</dbReference>
<keyword evidence="1 4" id="KW-0853">WD repeat</keyword>
<evidence type="ECO:0000256" key="3">
    <source>
        <dbReference type="HAMAP-Rule" id="MF_03037"/>
    </source>
</evidence>
<comment type="function">
    <text evidence="3">Essential component of the cytosolic iron-sulfur (Fe/S) protein assembly machinery. Required for the maturation of extramitochondrial Fe/S proteins.</text>
</comment>